<dbReference type="InterPro" id="IPR036259">
    <property type="entry name" value="MFS_trans_sf"/>
</dbReference>
<dbReference type="EMBL" id="GEEE01007835">
    <property type="protein sequence ID" value="JAP55390.1"/>
    <property type="molecule type" value="Transcribed_RNA"/>
</dbReference>
<feature type="transmembrane region" description="Helical" evidence="5">
    <location>
        <begin position="364"/>
        <end position="384"/>
    </location>
</feature>
<feature type="transmembrane region" description="Helical" evidence="5">
    <location>
        <begin position="245"/>
        <end position="263"/>
    </location>
</feature>
<dbReference type="PROSITE" id="PS50850">
    <property type="entry name" value="MFS"/>
    <property type="match status" value="1"/>
</dbReference>
<reference evidence="7" key="1">
    <citation type="submission" date="2016-01" db="EMBL/GenBank/DDBJ databases">
        <title>Reference transcriptome for the parasite Schistocephalus solidus: insights into the molecular evolution of parasitism.</title>
        <authorList>
            <person name="Hebert F.O."/>
            <person name="Grambauer S."/>
            <person name="Barber I."/>
            <person name="Landry C.R."/>
            <person name="Aubin-Horth N."/>
        </authorList>
    </citation>
    <scope>NUCLEOTIDE SEQUENCE</scope>
</reference>
<feature type="transmembrane region" description="Helical" evidence="5">
    <location>
        <begin position="321"/>
        <end position="344"/>
    </location>
</feature>
<evidence type="ECO:0000256" key="2">
    <source>
        <dbReference type="ARBA" id="ARBA00022692"/>
    </source>
</evidence>
<feature type="transmembrane region" description="Helical" evidence="5">
    <location>
        <begin position="201"/>
        <end position="225"/>
    </location>
</feature>
<feature type="transmembrane region" description="Helical" evidence="5">
    <location>
        <begin position="83"/>
        <end position="102"/>
    </location>
</feature>
<dbReference type="PANTHER" id="PTHR23510">
    <property type="entry name" value="INNER MEMBRANE TRANSPORT PROTEIN YAJR"/>
    <property type="match status" value="1"/>
</dbReference>
<keyword evidence="2 5" id="KW-0812">Transmembrane</keyword>
<dbReference type="SUPFAM" id="SSF103473">
    <property type="entry name" value="MFS general substrate transporter"/>
    <property type="match status" value="1"/>
</dbReference>
<feature type="transmembrane region" description="Helical" evidence="5">
    <location>
        <begin position="393"/>
        <end position="410"/>
    </location>
</feature>
<feature type="transmembrane region" description="Helical" evidence="5">
    <location>
        <begin position="114"/>
        <end position="133"/>
    </location>
</feature>
<dbReference type="InterPro" id="IPR051068">
    <property type="entry name" value="MFS_Domain-Containing_Protein"/>
</dbReference>
<evidence type="ECO:0000256" key="1">
    <source>
        <dbReference type="ARBA" id="ARBA00004141"/>
    </source>
</evidence>
<keyword evidence="4 5" id="KW-0472">Membrane</keyword>
<evidence type="ECO:0000256" key="4">
    <source>
        <dbReference type="ARBA" id="ARBA00023136"/>
    </source>
</evidence>
<feature type="transmembrane region" description="Helical" evidence="5">
    <location>
        <begin position="422"/>
        <end position="444"/>
    </location>
</feature>
<dbReference type="GO" id="GO:0016020">
    <property type="term" value="C:membrane"/>
    <property type="evidence" value="ECO:0007669"/>
    <property type="project" value="UniProtKB-SubCell"/>
</dbReference>
<dbReference type="InterPro" id="IPR020846">
    <property type="entry name" value="MFS_dom"/>
</dbReference>
<dbReference type="AlphaFoldDB" id="A0A0X3PW56"/>
<feature type="transmembrane region" description="Helical" evidence="5">
    <location>
        <begin position="464"/>
        <end position="485"/>
    </location>
</feature>
<comment type="subcellular location">
    <subcellularLocation>
        <location evidence="1">Membrane</location>
        <topology evidence="1">Multi-pass membrane protein</topology>
    </subcellularLocation>
</comment>
<evidence type="ECO:0000256" key="5">
    <source>
        <dbReference type="SAM" id="Phobius"/>
    </source>
</evidence>
<feature type="transmembrane region" description="Helical" evidence="5">
    <location>
        <begin position="491"/>
        <end position="509"/>
    </location>
</feature>
<gene>
    <name evidence="7" type="primary">MFSD8</name>
    <name evidence="7" type="ORF">TR157582</name>
</gene>
<name>A0A0X3PW56_SCHSO</name>
<dbReference type="InterPro" id="IPR011701">
    <property type="entry name" value="MFS"/>
</dbReference>
<feature type="domain" description="Major facilitator superfamily (MFS) profile" evidence="6">
    <location>
        <begin position="76"/>
        <end position="513"/>
    </location>
</feature>
<proteinExistence type="predicted"/>
<dbReference type="GO" id="GO:0022857">
    <property type="term" value="F:transmembrane transporter activity"/>
    <property type="evidence" value="ECO:0007669"/>
    <property type="project" value="InterPro"/>
</dbReference>
<evidence type="ECO:0000259" key="6">
    <source>
        <dbReference type="PROSITE" id="PS50850"/>
    </source>
</evidence>
<sequence>MISNKKGLPKFSNEATPYMVPRQSEQDYLMEASHSVNSYTAQEISDTADGERSMATELKPRSSAICCQLLSEKWRITITGATWGFLTSVERAIILPTMWLYLTNYWSKDVAQAYYGATLAAFGLAILICTPIFGCIVHKGISMKIVLIAANQLEILGNVIYMVAPTPWLLILGRLICGIGASIEPPLYADLIAATKPEERTLCIIIFLVTRQVGLMFGPACTLLLHNLSFTIGHVSVTVYNSPGLLMACFWILHTVLVICIYSPGVNPKLLGSAGSRSESSESLTDAVVQKEKPKTLKAPEMRPKSGSKRLCSRWHKASGFYGRLTSVTIYLIIFATYFSVMGLEAVLSPFADTHFGWTEVEVSYVYLSASFLILFVCFILHLLSKRFEDRHLILAGLLLLTFTYVWQTLVTSMTAWMSKPMGIAMVVTGVALHVIGIPFPLALCESLYTKLLPVQESHAAQSILRTVINVAYLVGPAVGGALYFLPNVVFLMMLILVIIPTCMMFHHFRDFKPDDKEMANTDDEPLGTQ</sequence>
<dbReference type="Pfam" id="PF07690">
    <property type="entry name" value="MFS_1"/>
    <property type="match status" value="1"/>
</dbReference>
<dbReference type="PANTHER" id="PTHR23510:SF16">
    <property type="entry name" value="MAJOR FACILITATOR SUPERFAMILY (MFS) PROFILE DOMAIN-CONTAINING PROTEIN"/>
    <property type="match status" value="1"/>
</dbReference>
<protein>
    <submittedName>
        <fullName evidence="7">Major facilitator superfamily domain-containing protein 8</fullName>
    </submittedName>
</protein>
<keyword evidence="3 5" id="KW-1133">Transmembrane helix</keyword>
<dbReference type="Gene3D" id="1.20.1250.20">
    <property type="entry name" value="MFS general substrate transporter like domains"/>
    <property type="match status" value="1"/>
</dbReference>
<evidence type="ECO:0000256" key="3">
    <source>
        <dbReference type="ARBA" id="ARBA00022989"/>
    </source>
</evidence>
<organism evidence="7">
    <name type="scientific">Schistocephalus solidus</name>
    <name type="common">Tapeworm</name>
    <dbReference type="NCBI Taxonomy" id="70667"/>
    <lineage>
        <taxon>Eukaryota</taxon>
        <taxon>Metazoa</taxon>
        <taxon>Spiralia</taxon>
        <taxon>Lophotrochozoa</taxon>
        <taxon>Platyhelminthes</taxon>
        <taxon>Cestoda</taxon>
        <taxon>Eucestoda</taxon>
        <taxon>Diphyllobothriidea</taxon>
        <taxon>Diphyllobothriidae</taxon>
        <taxon>Schistocephalus</taxon>
    </lineage>
</organism>
<accession>A0A0X3PW56</accession>
<evidence type="ECO:0000313" key="7">
    <source>
        <dbReference type="EMBL" id="JAP55390.1"/>
    </source>
</evidence>